<proteinExistence type="predicted"/>
<keyword evidence="1 2" id="KW-0193">Cuticle</keyword>
<protein>
    <submittedName>
        <fullName evidence="3">Uncharacterized protein</fullName>
    </submittedName>
</protein>
<evidence type="ECO:0000256" key="1">
    <source>
        <dbReference type="ARBA" id="ARBA00022460"/>
    </source>
</evidence>
<dbReference type="AlphaFoldDB" id="A0A9N9SAA5"/>
<dbReference type="OrthoDB" id="6752618at2759"/>
<reference evidence="3" key="2">
    <citation type="submission" date="2022-10" db="EMBL/GenBank/DDBJ databases">
        <authorList>
            <consortium name="ENA_rothamsted_submissions"/>
            <consortium name="culmorum"/>
            <person name="King R."/>
        </authorList>
    </citation>
    <scope>NUCLEOTIDE SEQUENCE</scope>
</reference>
<dbReference type="GO" id="GO:0005615">
    <property type="term" value="C:extracellular space"/>
    <property type="evidence" value="ECO:0007669"/>
    <property type="project" value="TreeGrafter"/>
</dbReference>
<accession>A0A9N9SAA5</accession>
<evidence type="ECO:0000313" key="3">
    <source>
        <dbReference type="EMBL" id="CAG9814353.1"/>
    </source>
</evidence>
<dbReference type="PANTHER" id="PTHR12236">
    <property type="entry name" value="STRUCTURAL CONTITUENT OF CUTICLE"/>
    <property type="match status" value="1"/>
</dbReference>
<dbReference type="PROSITE" id="PS00233">
    <property type="entry name" value="CHIT_BIND_RR_1"/>
    <property type="match status" value="1"/>
</dbReference>
<reference evidence="3" key="1">
    <citation type="submission" date="2022-01" db="EMBL/GenBank/DDBJ databases">
        <authorList>
            <person name="King R."/>
        </authorList>
    </citation>
    <scope>NUCLEOTIDE SEQUENCE</scope>
</reference>
<dbReference type="InterPro" id="IPR000618">
    <property type="entry name" value="Insect_cuticle"/>
</dbReference>
<dbReference type="EMBL" id="OU896716">
    <property type="protein sequence ID" value="CAG9814353.1"/>
    <property type="molecule type" value="Genomic_DNA"/>
</dbReference>
<sequence>MITELIQDSINLQSLPFSKNLYFYPYDVSSEKLWDFLRIYYKNTLQGLCQVCGLTRHIRSVCSLTISLTNQLFENIDHVSNLPAKLPRYFLWKSRQPLTILVSPLWSNAKDLLDNFNRARSKTLSNLSKISLKAITDFLTGNCILKGNLRKLELEKDSTCRFCGKHQETSHHILLECFAILVVAIITSSAHAGYSGAGYSGSGYVGPGVAAQYAGTGFGHAGSGYAAPLGHAGAGYAAPLATAGFAPAGLGHAGLGHAGIAVAGGPIPIAVGDGHEIDYYAHPKYQYNYGVADAVTGDQKSQHEARDGGAVKGSYSLVEPDGSVRVVDYVADDVNGFQAVVKKIGPTVHAAGAHYGHQGHYGHY</sequence>
<dbReference type="InterPro" id="IPR051217">
    <property type="entry name" value="Insect_Cuticle_Struc_Prot"/>
</dbReference>
<gene>
    <name evidence="3" type="ORF">PHAECO_LOCUS1790</name>
</gene>
<dbReference type="InterPro" id="IPR031311">
    <property type="entry name" value="CHIT_BIND_RR_consensus"/>
</dbReference>
<keyword evidence="4" id="KW-1185">Reference proteome</keyword>
<dbReference type="PROSITE" id="PS51155">
    <property type="entry name" value="CHIT_BIND_RR_2"/>
    <property type="match status" value="1"/>
</dbReference>
<dbReference type="Proteomes" id="UP001153737">
    <property type="component" value="Chromosome 10"/>
</dbReference>
<evidence type="ECO:0000256" key="2">
    <source>
        <dbReference type="PROSITE-ProRule" id="PRU00497"/>
    </source>
</evidence>
<evidence type="ECO:0000313" key="4">
    <source>
        <dbReference type="Proteomes" id="UP001153737"/>
    </source>
</evidence>
<dbReference type="Pfam" id="PF00379">
    <property type="entry name" value="Chitin_bind_4"/>
    <property type="match status" value="1"/>
</dbReference>
<organism evidence="3 4">
    <name type="scientific">Phaedon cochleariae</name>
    <name type="common">Mustard beetle</name>
    <dbReference type="NCBI Taxonomy" id="80249"/>
    <lineage>
        <taxon>Eukaryota</taxon>
        <taxon>Metazoa</taxon>
        <taxon>Ecdysozoa</taxon>
        <taxon>Arthropoda</taxon>
        <taxon>Hexapoda</taxon>
        <taxon>Insecta</taxon>
        <taxon>Pterygota</taxon>
        <taxon>Neoptera</taxon>
        <taxon>Endopterygota</taxon>
        <taxon>Coleoptera</taxon>
        <taxon>Polyphaga</taxon>
        <taxon>Cucujiformia</taxon>
        <taxon>Chrysomeloidea</taxon>
        <taxon>Chrysomelidae</taxon>
        <taxon>Chrysomelinae</taxon>
        <taxon>Chrysomelini</taxon>
        <taxon>Phaedon</taxon>
    </lineage>
</organism>
<dbReference type="PANTHER" id="PTHR12236:SF80">
    <property type="entry name" value="CUTICULAR PROTEIN 62BC, ISOFORM A"/>
    <property type="match status" value="1"/>
</dbReference>
<dbReference type="GO" id="GO:0031012">
    <property type="term" value="C:extracellular matrix"/>
    <property type="evidence" value="ECO:0007669"/>
    <property type="project" value="TreeGrafter"/>
</dbReference>
<dbReference type="GO" id="GO:0042302">
    <property type="term" value="F:structural constituent of cuticle"/>
    <property type="evidence" value="ECO:0007669"/>
    <property type="project" value="UniProtKB-UniRule"/>
</dbReference>
<dbReference type="PRINTS" id="PR00947">
    <property type="entry name" value="CUTICLE"/>
</dbReference>
<name>A0A9N9SAA5_PHACE</name>